<evidence type="ECO:0000256" key="7">
    <source>
        <dbReference type="ARBA" id="ARBA00022840"/>
    </source>
</evidence>
<dbReference type="SUPFAM" id="SSF56112">
    <property type="entry name" value="Protein kinase-like (PK-like)"/>
    <property type="match status" value="1"/>
</dbReference>
<keyword evidence="6 12" id="KW-0418">Kinase</keyword>
<feature type="domain" description="Protein kinase" evidence="11">
    <location>
        <begin position="1"/>
        <end position="186"/>
    </location>
</feature>
<dbReference type="Proteomes" id="UP001059041">
    <property type="component" value="Linkage Group LG10"/>
</dbReference>
<dbReference type="InterPro" id="IPR011009">
    <property type="entry name" value="Kinase-like_dom_sf"/>
</dbReference>
<dbReference type="GO" id="GO:0005737">
    <property type="term" value="C:cytoplasm"/>
    <property type="evidence" value="ECO:0007669"/>
    <property type="project" value="TreeGrafter"/>
</dbReference>
<proteinExistence type="inferred from homology"/>
<dbReference type="InterPro" id="IPR051138">
    <property type="entry name" value="PIM_Ser/Thr_kinase"/>
</dbReference>
<evidence type="ECO:0000256" key="9">
    <source>
        <dbReference type="ARBA" id="ARBA00048679"/>
    </source>
</evidence>
<protein>
    <recommendedName>
        <fullName evidence="2">non-specific serine/threonine protein kinase</fullName>
        <ecNumber evidence="2">2.7.11.1</ecNumber>
    </recommendedName>
</protein>
<gene>
    <name evidence="12" type="ORF">IRJ41_016947</name>
</gene>
<dbReference type="Pfam" id="PF00069">
    <property type="entry name" value="Pkinase"/>
    <property type="match status" value="1"/>
</dbReference>
<evidence type="ECO:0000256" key="1">
    <source>
        <dbReference type="ARBA" id="ARBA00005505"/>
    </source>
</evidence>
<name>A0A9W7WLJ4_TRIRA</name>
<evidence type="ECO:0000256" key="5">
    <source>
        <dbReference type="ARBA" id="ARBA00022741"/>
    </source>
</evidence>
<dbReference type="Gene3D" id="1.10.510.10">
    <property type="entry name" value="Transferase(Phosphotransferase) domain 1"/>
    <property type="match status" value="1"/>
</dbReference>
<dbReference type="PROSITE" id="PS50011">
    <property type="entry name" value="PROTEIN_KINASE_DOM"/>
    <property type="match status" value="1"/>
</dbReference>
<sequence length="199" mass="22802">MSGFAKKCERGAQKRKNLRDKQQRRQELLNKIPKVTIKFLSKFEYDSHLVVAVQNCIEHGVFDTDIHPANILINTNTLDLKLIDFSCGQLFTAAGYQKNDYRGAPSYCPPEILSKPRFHAIPANVWHLGLILYEMVNGSLPCTDSAEILFENPYVSKECRSVVKMCLAHDQAKRPMLEQIVQHRWFSGTRSLRCEFSLS</sequence>
<keyword evidence="7" id="KW-0067">ATP-binding</keyword>
<accession>A0A9W7WLJ4</accession>
<comment type="caution">
    <text evidence="12">The sequence shown here is derived from an EMBL/GenBank/DDBJ whole genome shotgun (WGS) entry which is preliminary data.</text>
</comment>
<dbReference type="InterPro" id="IPR000719">
    <property type="entry name" value="Prot_kinase_dom"/>
</dbReference>
<dbReference type="GO" id="GO:0007346">
    <property type="term" value="P:regulation of mitotic cell cycle"/>
    <property type="evidence" value="ECO:0007669"/>
    <property type="project" value="TreeGrafter"/>
</dbReference>
<organism evidence="12 13">
    <name type="scientific">Triplophysa rosa</name>
    <name type="common">Cave loach</name>
    <dbReference type="NCBI Taxonomy" id="992332"/>
    <lineage>
        <taxon>Eukaryota</taxon>
        <taxon>Metazoa</taxon>
        <taxon>Chordata</taxon>
        <taxon>Craniata</taxon>
        <taxon>Vertebrata</taxon>
        <taxon>Euteleostomi</taxon>
        <taxon>Actinopterygii</taxon>
        <taxon>Neopterygii</taxon>
        <taxon>Teleostei</taxon>
        <taxon>Ostariophysi</taxon>
        <taxon>Cypriniformes</taxon>
        <taxon>Nemacheilidae</taxon>
        <taxon>Triplophysa</taxon>
    </lineage>
</organism>
<feature type="region of interest" description="Disordered" evidence="10">
    <location>
        <begin position="1"/>
        <end position="23"/>
    </location>
</feature>
<dbReference type="PANTHER" id="PTHR22984">
    <property type="entry name" value="SERINE/THREONINE-PROTEIN KINASE PIM"/>
    <property type="match status" value="1"/>
</dbReference>
<reference evidence="12" key="1">
    <citation type="submission" date="2021-02" db="EMBL/GenBank/DDBJ databases">
        <title>Comparative genomics reveals that relaxation of natural selection precedes convergent phenotypic evolution of cavefish.</title>
        <authorList>
            <person name="Peng Z."/>
        </authorList>
    </citation>
    <scope>NUCLEOTIDE SEQUENCE</scope>
    <source>
        <tissue evidence="12">Muscle</tissue>
    </source>
</reference>
<evidence type="ECO:0000256" key="10">
    <source>
        <dbReference type="SAM" id="MobiDB-lite"/>
    </source>
</evidence>
<dbReference type="GO" id="GO:0043066">
    <property type="term" value="P:negative regulation of apoptotic process"/>
    <property type="evidence" value="ECO:0007669"/>
    <property type="project" value="TreeGrafter"/>
</dbReference>
<comment type="catalytic activity">
    <reaction evidence="8">
        <text>L-threonyl-[protein] + ATP = O-phospho-L-threonyl-[protein] + ADP + H(+)</text>
        <dbReference type="Rhea" id="RHEA:46608"/>
        <dbReference type="Rhea" id="RHEA-COMP:11060"/>
        <dbReference type="Rhea" id="RHEA-COMP:11605"/>
        <dbReference type="ChEBI" id="CHEBI:15378"/>
        <dbReference type="ChEBI" id="CHEBI:30013"/>
        <dbReference type="ChEBI" id="CHEBI:30616"/>
        <dbReference type="ChEBI" id="CHEBI:61977"/>
        <dbReference type="ChEBI" id="CHEBI:456216"/>
        <dbReference type="EC" id="2.7.11.1"/>
    </reaction>
</comment>
<dbReference type="PANTHER" id="PTHR22984:SF11">
    <property type="entry name" value="AURORA KINASE-RELATED"/>
    <property type="match status" value="1"/>
</dbReference>
<evidence type="ECO:0000256" key="3">
    <source>
        <dbReference type="ARBA" id="ARBA00022527"/>
    </source>
</evidence>
<dbReference type="GO" id="GO:0004674">
    <property type="term" value="F:protein serine/threonine kinase activity"/>
    <property type="evidence" value="ECO:0007669"/>
    <property type="project" value="UniProtKB-KW"/>
</dbReference>
<dbReference type="SMART" id="SM00220">
    <property type="entry name" value="S_TKc"/>
    <property type="match status" value="1"/>
</dbReference>
<dbReference type="EC" id="2.7.11.1" evidence="2"/>
<evidence type="ECO:0000256" key="2">
    <source>
        <dbReference type="ARBA" id="ARBA00012513"/>
    </source>
</evidence>
<keyword evidence="5" id="KW-0547">Nucleotide-binding</keyword>
<dbReference type="AlphaFoldDB" id="A0A9W7WLJ4"/>
<feature type="compositionally biased region" description="Basic and acidic residues" evidence="10">
    <location>
        <begin position="1"/>
        <end position="12"/>
    </location>
</feature>
<evidence type="ECO:0000256" key="8">
    <source>
        <dbReference type="ARBA" id="ARBA00047899"/>
    </source>
</evidence>
<evidence type="ECO:0000313" key="13">
    <source>
        <dbReference type="Proteomes" id="UP001059041"/>
    </source>
</evidence>
<evidence type="ECO:0000259" key="11">
    <source>
        <dbReference type="PROSITE" id="PS50011"/>
    </source>
</evidence>
<dbReference type="GO" id="GO:0005524">
    <property type="term" value="F:ATP binding"/>
    <property type="evidence" value="ECO:0007669"/>
    <property type="project" value="UniProtKB-KW"/>
</dbReference>
<keyword evidence="3" id="KW-0723">Serine/threonine-protein kinase</keyword>
<comment type="catalytic activity">
    <reaction evidence="9">
        <text>L-seryl-[protein] + ATP = O-phospho-L-seryl-[protein] + ADP + H(+)</text>
        <dbReference type="Rhea" id="RHEA:17989"/>
        <dbReference type="Rhea" id="RHEA-COMP:9863"/>
        <dbReference type="Rhea" id="RHEA-COMP:11604"/>
        <dbReference type="ChEBI" id="CHEBI:15378"/>
        <dbReference type="ChEBI" id="CHEBI:29999"/>
        <dbReference type="ChEBI" id="CHEBI:30616"/>
        <dbReference type="ChEBI" id="CHEBI:83421"/>
        <dbReference type="ChEBI" id="CHEBI:456216"/>
        <dbReference type="EC" id="2.7.11.1"/>
    </reaction>
</comment>
<comment type="similarity">
    <text evidence="1">Belongs to the protein kinase superfamily. CAMK Ser/Thr protein kinase family. PIM subfamily.</text>
</comment>
<keyword evidence="13" id="KW-1185">Reference proteome</keyword>
<evidence type="ECO:0000256" key="6">
    <source>
        <dbReference type="ARBA" id="ARBA00022777"/>
    </source>
</evidence>
<evidence type="ECO:0000256" key="4">
    <source>
        <dbReference type="ARBA" id="ARBA00022679"/>
    </source>
</evidence>
<keyword evidence="4" id="KW-0808">Transferase</keyword>
<dbReference type="EMBL" id="JAFHDT010000010">
    <property type="protein sequence ID" value="KAI7804709.1"/>
    <property type="molecule type" value="Genomic_DNA"/>
</dbReference>
<evidence type="ECO:0000313" key="12">
    <source>
        <dbReference type="EMBL" id="KAI7804709.1"/>
    </source>
</evidence>